<dbReference type="GO" id="GO:0005634">
    <property type="term" value="C:nucleus"/>
    <property type="evidence" value="ECO:0007669"/>
    <property type="project" value="TreeGrafter"/>
</dbReference>
<evidence type="ECO:0000256" key="1">
    <source>
        <dbReference type="ARBA" id="ARBA00022741"/>
    </source>
</evidence>
<protein>
    <recommendedName>
        <fullName evidence="8">P-loop containing nucleoside triphosphate hydrolase protein</fullName>
    </recommendedName>
</protein>
<dbReference type="InterPro" id="IPR014001">
    <property type="entry name" value="Helicase_ATP-bd"/>
</dbReference>
<dbReference type="InterPro" id="IPR055227">
    <property type="entry name" value="HRQ1_WHD"/>
</dbReference>
<dbReference type="GO" id="GO:0036297">
    <property type="term" value="P:interstrand cross-link repair"/>
    <property type="evidence" value="ECO:0007669"/>
    <property type="project" value="TreeGrafter"/>
</dbReference>
<dbReference type="CDD" id="cd18797">
    <property type="entry name" value="SF2_C_Hrq"/>
    <property type="match status" value="1"/>
</dbReference>
<dbReference type="PROSITE" id="PS51192">
    <property type="entry name" value="HELICASE_ATP_BIND_1"/>
    <property type="match status" value="1"/>
</dbReference>
<dbReference type="PROSITE" id="PS51194">
    <property type="entry name" value="HELICASE_CTER"/>
    <property type="match status" value="1"/>
</dbReference>
<dbReference type="GO" id="GO:0006289">
    <property type="term" value="P:nucleotide-excision repair"/>
    <property type="evidence" value="ECO:0007669"/>
    <property type="project" value="TreeGrafter"/>
</dbReference>
<feature type="domain" description="Helicase C-terminal" evidence="5">
    <location>
        <begin position="515"/>
        <end position="668"/>
    </location>
</feature>
<dbReference type="GO" id="GO:0003676">
    <property type="term" value="F:nucleic acid binding"/>
    <property type="evidence" value="ECO:0007669"/>
    <property type="project" value="InterPro"/>
</dbReference>
<keyword evidence="7" id="KW-1185">Reference proteome</keyword>
<proteinExistence type="predicted"/>
<dbReference type="InterPro" id="IPR011545">
    <property type="entry name" value="DEAD/DEAH_box_helicase_dom"/>
</dbReference>
<name>A0A2T6ZIH1_TUBBO</name>
<feature type="domain" description="Helicase ATP-binding" evidence="4">
    <location>
        <begin position="291"/>
        <end position="475"/>
    </location>
</feature>
<dbReference type="Pfam" id="PF08839">
    <property type="entry name" value="CDT1"/>
    <property type="match status" value="1"/>
</dbReference>
<evidence type="ECO:0000259" key="5">
    <source>
        <dbReference type="PROSITE" id="PS51194"/>
    </source>
</evidence>
<dbReference type="SMART" id="SM00487">
    <property type="entry name" value="DEXDc"/>
    <property type="match status" value="1"/>
</dbReference>
<keyword evidence="2" id="KW-0067">ATP-binding</keyword>
<dbReference type="SUPFAM" id="SSF46785">
    <property type="entry name" value="Winged helix' DNA-binding domain"/>
    <property type="match status" value="1"/>
</dbReference>
<dbReference type="InterPro" id="IPR027417">
    <property type="entry name" value="P-loop_NTPase"/>
</dbReference>
<feature type="region of interest" description="Disordered" evidence="3">
    <location>
        <begin position="1"/>
        <end position="31"/>
    </location>
</feature>
<dbReference type="Proteomes" id="UP000244722">
    <property type="component" value="Unassembled WGS sequence"/>
</dbReference>
<dbReference type="InterPro" id="IPR001650">
    <property type="entry name" value="Helicase_C-like"/>
</dbReference>
<evidence type="ECO:0000256" key="3">
    <source>
        <dbReference type="SAM" id="MobiDB-lite"/>
    </source>
</evidence>
<evidence type="ECO:0000313" key="6">
    <source>
        <dbReference type="EMBL" id="PUU75256.1"/>
    </source>
</evidence>
<dbReference type="Pfam" id="PF00270">
    <property type="entry name" value="DEAD"/>
    <property type="match status" value="1"/>
</dbReference>
<evidence type="ECO:0000259" key="4">
    <source>
        <dbReference type="PROSITE" id="PS51192"/>
    </source>
</evidence>
<dbReference type="PANTHER" id="PTHR47957">
    <property type="entry name" value="ATP-DEPENDENT HELICASE HRQ1"/>
    <property type="match status" value="1"/>
</dbReference>
<accession>A0A2T6ZIH1</accession>
<dbReference type="SUPFAM" id="SSF52540">
    <property type="entry name" value="P-loop containing nucleoside triphosphate hydrolases"/>
    <property type="match status" value="1"/>
</dbReference>
<evidence type="ECO:0000313" key="7">
    <source>
        <dbReference type="Proteomes" id="UP000244722"/>
    </source>
</evidence>
<reference evidence="6 7" key="1">
    <citation type="submission" date="2017-04" db="EMBL/GenBank/DDBJ databases">
        <title>Draft genome sequence of Tuber borchii Vittad., a whitish edible truffle.</title>
        <authorList>
            <consortium name="DOE Joint Genome Institute"/>
            <person name="Murat C."/>
            <person name="Kuo A."/>
            <person name="Barry K.W."/>
            <person name="Clum A."/>
            <person name="Dockter R.B."/>
            <person name="Fauchery L."/>
            <person name="Iotti M."/>
            <person name="Kohler A."/>
            <person name="Labutti K."/>
            <person name="Lindquist E.A."/>
            <person name="Lipzen A."/>
            <person name="Ohm R.A."/>
            <person name="Wang M."/>
            <person name="Grigoriev I.V."/>
            <person name="Zambonelli A."/>
            <person name="Martin F.M."/>
        </authorList>
    </citation>
    <scope>NUCLEOTIDE SEQUENCE [LARGE SCALE GENOMIC DNA]</scope>
    <source>
        <strain evidence="6 7">Tbo3840</strain>
    </source>
</reference>
<dbReference type="Gene3D" id="3.40.50.300">
    <property type="entry name" value="P-loop containing nucleotide triphosphate hydrolases"/>
    <property type="match status" value="2"/>
</dbReference>
<dbReference type="InterPro" id="IPR018973">
    <property type="entry name" value="MZB"/>
</dbReference>
<keyword evidence="1" id="KW-0547">Nucleotide-binding</keyword>
<dbReference type="Pfam" id="PF00271">
    <property type="entry name" value="Helicase_C"/>
    <property type="match status" value="1"/>
</dbReference>
<dbReference type="GO" id="GO:0043138">
    <property type="term" value="F:3'-5' DNA helicase activity"/>
    <property type="evidence" value="ECO:0007669"/>
    <property type="project" value="TreeGrafter"/>
</dbReference>
<dbReference type="Pfam" id="PF09369">
    <property type="entry name" value="MZB"/>
    <property type="match status" value="1"/>
</dbReference>
<dbReference type="SMART" id="SM01075">
    <property type="entry name" value="CDT1"/>
    <property type="match status" value="1"/>
</dbReference>
<dbReference type="Pfam" id="PF22982">
    <property type="entry name" value="WHD_HRQ1"/>
    <property type="match status" value="1"/>
</dbReference>
<evidence type="ECO:0000256" key="2">
    <source>
        <dbReference type="ARBA" id="ARBA00022840"/>
    </source>
</evidence>
<feature type="compositionally biased region" description="Basic residues" evidence="3">
    <location>
        <begin position="1"/>
        <end position="23"/>
    </location>
</feature>
<dbReference type="OrthoDB" id="18781at2759"/>
<dbReference type="EMBL" id="NESQ01000239">
    <property type="protein sequence ID" value="PUU75256.1"/>
    <property type="molecule type" value="Genomic_DNA"/>
</dbReference>
<organism evidence="6 7">
    <name type="scientific">Tuber borchii</name>
    <name type="common">White truffle</name>
    <dbReference type="NCBI Taxonomy" id="42251"/>
    <lineage>
        <taxon>Eukaryota</taxon>
        <taxon>Fungi</taxon>
        <taxon>Dikarya</taxon>
        <taxon>Ascomycota</taxon>
        <taxon>Pezizomycotina</taxon>
        <taxon>Pezizomycetes</taxon>
        <taxon>Pezizales</taxon>
        <taxon>Tuberaceae</taxon>
        <taxon>Tuber</taxon>
    </lineage>
</organism>
<sequence length="1050" mass="116363">MDPKPRRKRASKAKPNTAKKPRKASAEEIPPASVPTLWPPHFKNLQKLYEALNLIYTFCAQRKHVVTTFDMLKSTVEGQTKKELTVEDVAQMKFLVPKSLQFAYVDEELLQIHVMGQAKDVYEVGEETPRMVLFLEFLDGEVKQRSGTPAVSQKAVLALIKKRNEDFVAAVNNFLNGCVEKGADAVERLMGGYHEHVPRLPGHLQSSSQESLSAGSDIEIPKERKPIAEIIEEIKGLDLYRQQIVPNGHRVIPPQEAAFGDLKFLLSQALVNALYTAHNVTRLYIHQVEAINNLYDGHNVIVSTSTASGKSLIYQVPILHRMERSACARAMAIFPTKALAQDQKRSLMEVLGYMTDVLGKVVIDAYDGDTELESRDRIRQEARVIFTNPDMLHCSILPNKDRWKEFLQNLIYVIVDELHVYNGSFGSHVAFIMRRLRRVCSSFGNTKVQFVSCSATVANPEAHMRTIFGVDSIKLTDVDGSPAGKKEFLCWNSPCKDPENPSLGRVDPVLESAKLFTQLILRGIRAIAFCRARNACELLVKEVKSELVRLDRSEVAPRVMAYRGGYTPQDRRQIEKEMFEGHLLGIVATSALELGVDIGSLDAVLMVGFPHSISSLRQQSGRAGRRNKDSLSILVAGSTPRDQFYMDNPDEIFTKPNTELQVDLGNPIIREGHLQCAAYEVAIDPLEDPQFFGSNLEDFAESKLTRGNAGSYHPHERYLPYPSKLVSIREGPDPETHISVINTTNNTNQVIEILDPDHATFTLYEGGIFLSQGRTYIVKSVNLSSKYAAVESLKVDWTTTPQDYTDIDPIETSIVHIISESPSKAFYGTIRIHTVIYGFLKIDRAKQVLDAVEIDSPPITKLAKGMWLDVPASALDILTLKNIDAAAAVHAAEHAILNLFGSFVTSVSGAVKTECKSAVKSEEVKGKGKGKPTLKKSRTRPARLVFYDVGTTGVYTLRAFESVQILLRQAIERMEGCVCLDGCFECIKSEHCQERNALMSKPGAHVILRKILGLEVDLEKVPDGSVDGKGAVSGDKVVLAEEVGTGEAAG</sequence>
<dbReference type="AlphaFoldDB" id="A0A2T6ZIH1"/>
<dbReference type="InterPro" id="IPR036390">
    <property type="entry name" value="WH_DNA-bd_sf"/>
</dbReference>
<dbReference type="STRING" id="42251.A0A2T6ZIH1"/>
<dbReference type="InterPro" id="IPR014939">
    <property type="entry name" value="CDT1_Gemini-bd-like"/>
</dbReference>
<dbReference type="GO" id="GO:0005524">
    <property type="term" value="F:ATP binding"/>
    <property type="evidence" value="ECO:0007669"/>
    <property type="project" value="UniProtKB-KW"/>
</dbReference>
<evidence type="ECO:0008006" key="8">
    <source>
        <dbReference type="Google" id="ProtNLM"/>
    </source>
</evidence>
<comment type="caution">
    <text evidence="6">The sequence shown here is derived from an EMBL/GenBank/DDBJ whole genome shotgun (WGS) entry which is preliminary data.</text>
</comment>
<dbReference type="CDD" id="cd17923">
    <property type="entry name" value="DEXHc_Hrq1-like"/>
    <property type="match status" value="1"/>
</dbReference>
<dbReference type="PANTHER" id="PTHR47957:SF3">
    <property type="entry name" value="ATP-DEPENDENT HELICASE HRQ1"/>
    <property type="match status" value="1"/>
</dbReference>
<dbReference type="SMART" id="SM00490">
    <property type="entry name" value="HELICc"/>
    <property type="match status" value="1"/>
</dbReference>
<gene>
    <name evidence="6" type="ORF">B9Z19DRAFT_1090697</name>
</gene>